<evidence type="ECO:0000313" key="1">
    <source>
        <dbReference type="WBParaSite" id="ASIM_0000585201-mRNA-1"/>
    </source>
</evidence>
<name>A0A0M3JE11_ANISI</name>
<reference evidence="1" key="1">
    <citation type="submission" date="2017-02" db="UniProtKB">
        <authorList>
            <consortium name="WormBaseParasite"/>
        </authorList>
    </citation>
    <scope>IDENTIFICATION</scope>
</reference>
<organism evidence="1">
    <name type="scientific">Anisakis simplex</name>
    <name type="common">Herring worm</name>
    <dbReference type="NCBI Taxonomy" id="6269"/>
    <lineage>
        <taxon>Eukaryota</taxon>
        <taxon>Metazoa</taxon>
        <taxon>Ecdysozoa</taxon>
        <taxon>Nematoda</taxon>
        <taxon>Chromadorea</taxon>
        <taxon>Rhabditida</taxon>
        <taxon>Spirurina</taxon>
        <taxon>Ascaridomorpha</taxon>
        <taxon>Ascaridoidea</taxon>
        <taxon>Anisakidae</taxon>
        <taxon>Anisakis</taxon>
        <taxon>Anisakis simplex complex</taxon>
    </lineage>
</organism>
<protein>
    <submittedName>
        <fullName evidence="1">Ovule protein</fullName>
    </submittedName>
</protein>
<dbReference type="AlphaFoldDB" id="A0A0M3JE11"/>
<sequence length="75" mass="8459">LESISNASLSEIPSIDWLDQRSYMLSAPSSSLNDHNRSTLLTFFGSPAHKTIRNFCKEALVQTIGNYRCAKLHKF</sequence>
<dbReference type="WBParaSite" id="ASIM_0000585201-mRNA-1">
    <property type="protein sequence ID" value="ASIM_0000585201-mRNA-1"/>
    <property type="gene ID" value="ASIM_0000585201"/>
</dbReference>
<proteinExistence type="predicted"/>
<accession>A0A0M3JE11</accession>